<dbReference type="RefSeq" id="WP_208237999.1">
    <property type="nucleotide sequence ID" value="NZ_BAAAQU010000001.1"/>
</dbReference>
<dbReference type="GO" id="GO:0047355">
    <property type="term" value="F:CDP-glycerol glycerophosphotransferase activity"/>
    <property type="evidence" value="ECO:0007669"/>
    <property type="project" value="InterPro"/>
</dbReference>
<reference evidence="7" key="1">
    <citation type="submission" date="2021-03" db="EMBL/GenBank/DDBJ databases">
        <title>Leucobacter chromiisoli sp. nov., isolated from chromium-containing soil of chemical plant.</title>
        <authorList>
            <person name="Xu Z."/>
        </authorList>
    </citation>
    <scope>NUCLEOTIDE SEQUENCE</scope>
    <source>
        <strain evidence="7">K 70/01</strain>
    </source>
</reference>
<evidence type="ECO:0000256" key="6">
    <source>
        <dbReference type="ARBA" id="ARBA00023136"/>
    </source>
</evidence>
<dbReference type="PANTHER" id="PTHR37316:SF3">
    <property type="entry name" value="TEICHOIC ACID GLYCEROL-PHOSPHATE TRANSFERASE"/>
    <property type="match status" value="1"/>
</dbReference>
<dbReference type="InterPro" id="IPR043148">
    <property type="entry name" value="TagF_C"/>
</dbReference>
<dbReference type="AlphaFoldDB" id="A0A939QD73"/>
<evidence type="ECO:0000256" key="4">
    <source>
        <dbReference type="ARBA" id="ARBA00022679"/>
    </source>
</evidence>
<keyword evidence="5" id="KW-0777">Teichoic acid biosynthesis</keyword>
<keyword evidence="4" id="KW-0808">Transferase</keyword>
<gene>
    <name evidence="7" type="ORF">J4H85_06440</name>
</gene>
<accession>A0A939QD73</accession>
<dbReference type="SUPFAM" id="SSF53756">
    <property type="entry name" value="UDP-Glycosyltransferase/glycogen phosphorylase"/>
    <property type="match status" value="2"/>
</dbReference>
<dbReference type="Gene3D" id="3.40.50.12580">
    <property type="match status" value="2"/>
</dbReference>
<dbReference type="Gene3D" id="3.40.50.11820">
    <property type="match status" value="2"/>
</dbReference>
<dbReference type="Proteomes" id="UP000668403">
    <property type="component" value="Unassembled WGS sequence"/>
</dbReference>
<proteinExistence type="inferred from homology"/>
<evidence type="ECO:0000256" key="3">
    <source>
        <dbReference type="ARBA" id="ARBA00022475"/>
    </source>
</evidence>
<protein>
    <submittedName>
        <fullName evidence="7">CDP-glycerol glycerophosphotransferase family protein</fullName>
    </submittedName>
</protein>
<dbReference type="GO" id="GO:0019350">
    <property type="term" value="P:teichoic acid biosynthetic process"/>
    <property type="evidence" value="ECO:0007669"/>
    <property type="project" value="UniProtKB-KW"/>
</dbReference>
<name>A0A939QD73_9MICO</name>
<evidence type="ECO:0000313" key="7">
    <source>
        <dbReference type="EMBL" id="MBO2989632.1"/>
    </source>
</evidence>
<dbReference type="GO" id="GO:0005886">
    <property type="term" value="C:plasma membrane"/>
    <property type="evidence" value="ECO:0007669"/>
    <property type="project" value="UniProtKB-SubCell"/>
</dbReference>
<sequence length="790" mass="86925">MSDGNFRFARGNLEKLLAIPRYLISVVVSWFVPRDDRRWAFGSGIGVAEGALALARQLRAADSAAEIVWLVADDQEAELARSEGFTPVLRRGRAGYWATLRARTLVVTHGLGDVNRFGVFGGTVVQLWHGAPLKRLHLDSPVTTAVRGPAIVRRLLKRMYLSGAGQVDLFVAGSPLAADRLRSAFRVDPGRVAVLGDPRDDELALQIADTERRDAVTRRVREMLGLTESTAEGESLVLYAPTWRDGAGDPGVPTPEEVSALHATLEAVQARLVLRPHPLGAGAYADVLGPRVHLLDTVMARDLTPLLGAFDALVTDYSSAAVDFSLFARPIVWFAPDLDRYTQSRGLYEPLEVTSDRRVAADWAGVSDQLMSVLPSHGSGRRSAAARSRALAARFHTFPEGGAAARVLDRIVQLRRSDAELIPEGAIFFESFYGTQVGCNPLALDREIARRFPEVPRYWSVTSEQQRVPDGATAVLVGGREWRAARRRARLLIVNDWVRRGFSPRRQQTVVQTWHGTMLKHLALGRPNVGLRTRIAIRRESRKWDLLLSQNPHATEQFRSSYAFRGPVIETGYPRDDALANAVLGPHALNPVSVRAARQALGIADEQHVCVYAPTWRDRGITLVDELDVVALAEELGDGWTVVVRGHTRTLGFGTYGRGHPRVVDASRHPDVNDVILAADLLVTDYSSIMFDAAITQIPMLFFVPDLAAYRDRERGFTFDFEREAPGPLLTTRDEVVAHAAAIAQDAAHAGWVQRYAPASAAWRARFAPHDDGHAAERVVDELIERGAIG</sequence>
<dbReference type="InterPro" id="IPR007554">
    <property type="entry name" value="Glycerophosphate_synth"/>
</dbReference>
<comment type="subcellular location">
    <subcellularLocation>
        <location evidence="1">Cell membrane</location>
        <topology evidence="1">Peripheral membrane protein</topology>
    </subcellularLocation>
</comment>
<comment type="caution">
    <text evidence="7">The sequence shown here is derived from an EMBL/GenBank/DDBJ whole genome shotgun (WGS) entry which is preliminary data.</text>
</comment>
<keyword evidence="6" id="KW-0472">Membrane</keyword>
<comment type="similarity">
    <text evidence="2">Belongs to the CDP-glycerol glycerophosphotransferase family.</text>
</comment>
<evidence type="ECO:0000256" key="5">
    <source>
        <dbReference type="ARBA" id="ARBA00022944"/>
    </source>
</evidence>
<dbReference type="InterPro" id="IPR043149">
    <property type="entry name" value="TagF_N"/>
</dbReference>
<evidence type="ECO:0000256" key="2">
    <source>
        <dbReference type="ARBA" id="ARBA00010488"/>
    </source>
</evidence>
<keyword evidence="8" id="KW-1185">Reference proteome</keyword>
<organism evidence="7 8">
    <name type="scientific">Leucobacter tardus</name>
    <dbReference type="NCBI Taxonomy" id="501483"/>
    <lineage>
        <taxon>Bacteria</taxon>
        <taxon>Bacillati</taxon>
        <taxon>Actinomycetota</taxon>
        <taxon>Actinomycetes</taxon>
        <taxon>Micrococcales</taxon>
        <taxon>Microbacteriaceae</taxon>
        <taxon>Leucobacter</taxon>
    </lineage>
</organism>
<evidence type="ECO:0000313" key="8">
    <source>
        <dbReference type="Proteomes" id="UP000668403"/>
    </source>
</evidence>
<dbReference type="Pfam" id="PF04464">
    <property type="entry name" value="Glyphos_transf"/>
    <property type="match status" value="2"/>
</dbReference>
<dbReference type="PANTHER" id="PTHR37316">
    <property type="entry name" value="TEICHOIC ACID GLYCEROL-PHOSPHATE PRIMASE"/>
    <property type="match status" value="1"/>
</dbReference>
<evidence type="ECO:0000256" key="1">
    <source>
        <dbReference type="ARBA" id="ARBA00004202"/>
    </source>
</evidence>
<keyword evidence="3" id="KW-1003">Cell membrane</keyword>
<dbReference type="InterPro" id="IPR051612">
    <property type="entry name" value="Teichoic_Acid_Biosynth"/>
</dbReference>
<dbReference type="EMBL" id="JAGFBF010000004">
    <property type="protein sequence ID" value="MBO2989632.1"/>
    <property type="molecule type" value="Genomic_DNA"/>
</dbReference>